<feature type="non-terminal residue" evidence="2">
    <location>
        <position position="1"/>
    </location>
</feature>
<dbReference type="GO" id="GO:0008061">
    <property type="term" value="F:chitin binding"/>
    <property type="evidence" value="ECO:0007669"/>
    <property type="project" value="InterPro"/>
</dbReference>
<dbReference type="EMBL" id="GBRD01014473">
    <property type="protein sequence ID" value="JAG51353.1"/>
    <property type="molecule type" value="Transcribed_RNA"/>
</dbReference>
<dbReference type="InterPro" id="IPR036508">
    <property type="entry name" value="Chitin-bd_dom_sf"/>
</dbReference>
<accession>A0A0K8S9Y6</accession>
<proteinExistence type="predicted"/>
<evidence type="ECO:0000313" key="2">
    <source>
        <dbReference type="EMBL" id="JAG50082.1"/>
    </source>
</evidence>
<dbReference type="SUPFAM" id="SSF57625">
    <property type="entry name" value="Invertebrate chitin-binding proteins"/>
    <property type="match status" value="1"/>
</dbReference>
<dbReference type="AlphaFoldDB" id="A0A0K8S9Y6"/>
<reference evidence="2" key="1">
    <citation type="submission" date="2014-09" db="EMBL/GenBank/DDBJ databases">
        <authorList>
            <person name="Magalhaes I.L.F."/>
            <person name="Oliveira U."/>
            <person name="Santos F.R."/>
            <person name="Vidigal T.H.D.A."/>
            <person name="Brescovit A.D."/>
            <person name="Santos A.J."/>
        </authorList>
    </citation>
    <scope>NUCLEOTIDE SEQUENCE</scope>
</reference>
<keyword evidence="1" id="KW-0732">Signal</keyword>
<sequence>LATIMKLAVSFAVLALLVVVAYAADPTPAPAPAAFSCTGKDATGKITYKDPSSKKGLSGAWSCMKYHDCKDGKDTVHNCFWLIPLRQYDPQTRSCTWFWNANCDAADKA</sequence>
<feature type="chain" id="PRO_5015042033" evidence="1">
    <location>
        <begin position="24"/>
        <end position="109"/>
    </location>
</feature>
<protein>
    <submittedName>
        <fullName evidence="2">Uncharacterized protein</fullName>
    </submittedName>
</protein>
<name>A0A0K8S9Y6_LYGHE</name>
<organism evidence="2">
    <name type="scientific">Lygus hesperus</name>
    <name type="common">Western plant bug</name>
    <dbReference type="NCBI Taxonomy" id="30085"/>
    <lineage>
        <taxon>Eukaryota</taxon>
        <taxon>Metazoa</taxon>
        <taxon>Ecdysozoa</taxon>
        <taxon>Arthropoda</taxon>
        <taxon>Hexapoda</taxon>
        <taxon>Insecta</taxon>
        <taxon>Pterygota</taxon>
        <taxon>Neoptera</taxon>
        <taxon>Paraneoptera</taxon>
        <taxon>Hemiptera</taxon>
        <taxon>Heteroptera</taxon>
        <taxon>Panheteroptera</taxon>
        <taxon>Cimicomorpha</taxon>
        <taxon>Miridae</taxon>
        <taxon>Mirini</taxon>
        <taxon>Lygus</taxon>
    </lineage>
</organism>
<feature type="signal peptide" evidence="1">
    <location>
        <begin position="1"/>
        <end position="23"/>
    </location>
</feature>
<dbReference type="Gene3D" id="2.170.140.10">
    <property type="entry name" value="Chitin binding domain"/>
    <property type="match status" value="1"/>
</dbReference>
<evidence type="ECO:0000256" key="1">
    <source>
        <dbReference type="SAM" id="SignalP"/>
    </source>
</evidence>
<dbReference type="EMBL" id="GBRD01015744">
    <property type="protein sequence ID" value="JAG50082.1"/>
    <property type="molecule type" value="Transcribed_RNA"/>
</dbReference>